<sequence>MLRRQNRDSKVLIATIDRSLSNKVCRILSEYDIPYRIINPLLGLGFCHVKEYTHVVYGNSRPLSGDSRPVPDEIKSLKLPVLYCGEYMNSYLRDLQEGESESDSSTGIYTDFERTTHESGRLVHFKADLVTGILFIDHITFEPVFKEFVGEDSTGGLQRVHR</sequence>
<accession>A0A6C0JXW6</accession>
<organism evidence="1">
    <name type="scientific">viral metagenome</name>
    <dbReference type="NCBI Taxonomy" id="1070528"/>
    <lineage>
        <taxon>unclassified sequences</taxon>
        <taxon>metagenomes</taxon>
        <taxon>organismal metagenomes</taxon>
    </lineage>
</organism>
<name>A0A6C0JXW6_9ZZZZ</name>
<dbReference type="AlphaFoldDB" id="A0A6C0JXW6"/>
<protein>
    <submittedName>
        <fullName evidence="1">Uncharacterized protein</fullName>
    </submittedName>
</protein>
<proteinExistence type="predicted"/>
<evidence type="ECO:0000313" key="1">
    <source>
        <dbReference type="EMBL" id="QHU08718.1"/>
    </source>
</evidence>
<dbReference type="EMBL" id="MN740698">
    <property type="protein sequence ID" value="QHU08718.1"/>
    <property type="molecule type" value="Genomic_DNA"/>
</dbReference>
<reference evidence="1" key="1">
    <citation type="journal article" date="2020" name="Nature">
        <title>Giant virus diversity and host interactions through global metagenomics.</title>
        <authorList>
            <person name="Schulz F."/>
            <person name="Roux S."/>
            <person name="Paez-Espino D."/>
            <person name="Jungbluth S."/>
            <person name="Walsh D.A."/>
            <person name="Denef V.J."/>
            <person name="McMahon K.D."/>
            <person name="Konstantinidis K.T."/>
            <person name="Eloe-Fadrosh E.A."/>
            <person name="Kyrpides N.C."/>
            <person name="Woyke T."/>
        </authorList>
    </citation>
    <scope>NUCLEOTIDE SEQUENCE</scope>
    <source>
        <strain evidence="1">GVMAG-S-1063924-116</strain>
    </source>
</reference>